<evidence type="ECO:0000256" key="2">
    <source>
        <dbReference type="ARBA" id="ARBA00023125"/>
    </source>
</evidence>
<evidence type="ECO:0000256" key="1">
    <source>
        <dbReference type="ARBA" id="ARBA00023015"/>
    </source>
</evidence>
<evidence type="ECO:0000259" key="5">
    <source>
        <dbReference type="PROSITE" id="PS01124"/>
    </source>
</evidence>
<dbReference type="GO" id="GO:0003700">
    <property type="term" value="F:DNA-binding transcription factor activity"/>
    <property type="evidence" value="ECO:0007669"/>
    <property type="project" value="InterPro"/>
</dbReference>
<sequence length="268" mass="29846">MPEVLEHRLLGGRLLLQLLPAAAYSARDPAQWQTLGVTLERQRGVHAIDSDRREDFDTWPGTLALTPKGVEVFSESACGGEYLLARWQEQTPLIPGERRLQSSGHAQALALGREARRLLLAPATDELALEHCALAFVGLSQSRHIPTAPLPRLGQVLEQMADQYAQPLSLAQLALTYGHNELRLLRDFRRAVGMTPHAWITEVRLQAARRLLERTDLPLAAIAHDSGFAHQSHLGSALRKSLGLTPRQYRLRFHLCLPAPVRYPSRGQ</sequence>
<proteinExistence type="predicted"/>
<dbReference type="InterPro" id="IPR018060">
    <property type="entry name" value="HTH_AraC"/>
</dbReference>
<dbReference type="InterPro" id="IPR050204">
    <property type="entry name" value="AraC_XylS_family_regulators"/>
</dbReference>
<evidence type="ECO:0000313" key="7">
    <source>
        <dbReference type="Proteomes" id="UP000515277"/>
    </source>
</evidence>
<dbReference type="SMART" id="SM00342">
    <property type="entry name" value="HTH_ARAC"/>
    <property type="match status" value="1"/>
</dbReference>
<evidence type="ECO:0000256" key="4">
    <source>
        <dbReference type="ARBA" id="ARBA00037345"/>
    </source>
</evidence>
<evidence type="ECO:0000256" key="3">
    <source>
        <dbReference type="ARBA" id="ARBA00023163"/>
    </source>
</evidence>
<dbReference type="PANTHER" id="PTHR46796">
    <property type="entry name" value="HTH-TYPE TRANSCRIPTIONAL ACTIVATOR RHAS-RELATED"/>
    <property type="match status" value="1"/>
</dbReference>
<gene>
    <name evidence="6" type="ORF">GGI48_29380</name>
</gene>
<dbReference type="EMBL" id="CP060201">
    <property type="protein sequence ID" value="QNH77307.1"/>
    <property type="molecule type" value="Genomic_DNA"/>
</dbReference>
<name>A0A7G8YNQ9_9PSED</name>
<reference evidence="7" key="1">
    <citation type="journal article" date="2020" name="Microbiol. Resour. Announc.">
        <title>Complete genome sequences of four natural Pseudomonas isolates that catabolize a wide range of aromatic compounds relevant to lignin valorization.</title>
        <authorList>
            <person name="Hatmaker E.A."/>
            <person name="Presley G."/>
            <person name="Cannon O."/>
            <person name="Guss A.M."/>
            <person name="Elkins J.G."/>
        </authorList>
    </citation>
    <scope>NUCLEOTIDE SEQUENCE [LARGE SCALE GENOMIC DNA]</scope>
    <source>
        <strain evidence="7">H1F5C</strain>
    </source>
</reference>
<dbReference type="PANTHER" id="PTHR46796:SF2">
    <property type="entry name" value="TRANSCRIPTIONAL REGULATORY PROTEIN"/>
    <property type="match status" value="1"/>
</dbReference>
<dbReference type="InterPro" id="IPR009057">
    <property type="entry name" value="Homeodomain-like_sf"/>
</dbReference>
<dbReference type="Gene3D" id="1.10.10.60">
    <property type="entry name" value="Homeodomain-like"/>
    <property type="match status" value="1"/>
</dbReference>
<dbReference type="PROSITE" id="PS01124">
    <property type="entry name" value="HTH_ARAC_FAMILY_2"/>
    <property type="match status" value="1"/>
</dbReference>
<dbReference type="Pfam" id="PF12833">
    <property type="entry name" value="HTH_18"/>
    <property type="match status" value="1"/>
</dbReference>
<comment type="function">
    <text evidence="4">Regulatory protein of the TOL plasmid xyl operons. XylS activates the xylXYZLTEGFJQKIH operon required for the degradation of toluene, m-xylene and p-xylene.</text>
</comment>
<keyword evidence="3" id="KW-0804">Transcription</keyword>
<accession>A0A7G8YNQ9</accession>
<protein>
    <submittedName>
        <fullName evidence="6">Helix-turn-helix transcriptional regulator</fullName>
    </submittedName>
</protein>
<dbReference type="RefSeq" id="WP_179601456.1">
    <property type="nucleotide sequence ID" value="NZ_CP060201.1"/>
</dbReference>
<evidence type="ECO:0000313" key="6">
    <source>
        <dbReference type="EMBL" id="QNH77307.1"/>
    </source>
</evidence>
<dbReference type="AlphaFoldDB" id="A0A7G8YNQ9"/>
<organism evidence="6 7">
    <name type="scientific">Pseudomonas protegens</name>
    <dbReference type="NCBI Taxonomy" id="380021"/>
    <lineage>
        <taxon>Bacteria</taxon>
        <taxon>Pseudomonadati</taxon>
        <taxon>Pseudomonadota</taxon>
        <taxon>Gammaproteobacteria</taxon>
        <taxon>Pseudomonadales</taxon>
        <taxon>Pseudomonadaceae</taxon>
        <taxon>Pseudomonas</taxon>
    </lineage>
</organism>
<dbReference type="Proteomes" id="UP000515277">
    <property type="component" value="Chromosome"/>
</dbReference>
<dbReference type="GO" id="GO:0043565">
    <property type="term" value="F:sequence-specific DNA binding"/>
    <property type="evidence" value="ECO:0007669"/>
    <property type="project" value="InterPro"/>
</dbReference>
<dbReference type="SUPFAM" id="SSF46689">
    <property type="entry name" value="Homeodomain-like"/>
    <property type="match status" value="2"/>
</dbReference>
<feature type="domain" description="HTH araC/xylS-type" evidence="5">
    <location>
        <begin position="154"/>
        <end position="252"/>
    </location>
</feature>
<keyword evidence="2" id="KW-0238">DNA-binding</keyword>
<keyword evidence="1" id="KW-0805">Transcription regulation</keyword>